<accession>A0A086J809</accession>
<reference evidence="7 8" key="1">
    <citation type="submission" date="2014-03" db="EMBL/GenBank/DDBJ databases">
        <authorList>
            <person name="Sibley D."/>
            <person name="Venepally P."/>
            <person name="Karamycheva S."/>
            <person name="Hadjithomas M."/>
            <person name="Khan A."/>
            <person name="Brunk B."/>
            <person name="Roos D."/>
            <person name="Caler E."/>
            <person name="Lorenzi H."/>
        </authorList>
    </citation>
    <scope>NUCLEOTIDE SEQUENCE [LARGE SCALE GENOMIC DNA]</scope>
    <source>
        <strain evidence="8">p89</strain>
    </source>
</reference>
<evidence type="ECO:0000256" key="1">
    <source>
        <dbReference type="ARBA" id="ARBA00004370"/>
    </source>
</evidence>
<comment type="subcellular location">
    <subcellularLocation>
        <location evidence="1">Membrane</location>
    </subcellularLocation>
</comment>
<organism evidence="7 8">
    <name type="scientific">Toxoplasma gondii p89</name>
    <dbReference type="NCBI Taxonomy" id="943119"/>
    <lineage>
        <taxon>Eukaryota</taxon>
        <taxon>Sar</taxon>
        <taxon>Alveolata</taxon>
        <taxon>Apicomplexa</taxon>
        <taxon>Conoidasida</taxon>
        <taxon>Coccidia</taxon>
        <taxon>Eucoccidiorida</taxon>
        <taxon>Eimeriorina</taxon>
        <taxon>Sarcocystidae</taxon>
        <taxon>Toxoplasma</taxon>
    </lineage>
</organism>
<evidence type="ECO:0000256" key="4">
    <source>
        <dbReference type="ARBA" id="ARBA00023136"/>
    </source>
</evidence>
<evidence type="ECO:0000256" key="2">
    <source>
        <dbReference type="ARBA" id="ARBA00022692"/>
    </source>
</evidence>
<proteinExistence type="predicted"/>
<dbReference type="OrthoDB" id="328801at2759"/>
<dbReference type="Proteomes" id="UP000028828">
    <property type="component" value="Unassembled WGS sequence"/>
</dbReference>
<keyword evidence="4 6" id="KW-0472">Membrane</keyword>
<name>A0A086J809_TOXGO</name>
<evidence type="ECO:0000256" key="5">
    <source>
        <dbReference type="SAM" id="MobiDB-lite"/>
    </source>
</evidence>
<evidence type="ECO:0000313" key="7">
    <source>
        <dbReference type="EMBL" id="KFG28277.1"/>
    </source>
</evidence>
<protein>
    <submittedName>
        <fullName evidence="7">Putative transmembrane protein</fullName>
    </submittedName>
</protein>
<dbReference type="Pfam" id="PF23489">
    <property type="entry name" value="V-ATPase_su_f"/>
    <property type="match status" value="1"/>
</dbReference>
<gene>
    <name evidence="7" type="ORF">TGP89_301130</name>
</gene>
<keyword evidence="2 6" id="KW-0812">Transmembrane</keyword>
<feature type="region of interest" description="Disordered" evidence="5">
    <location>
        <begin position="106"/>
        <end position="127"/>
    </location>
</feature>
<evidence type="ECO:0000256" key="6">
    <source>
        <dbReference type="SAM" id="Phobius"/>
    </source>
</evidence>
<evidence type="ECO:0000256" key="3">
    <source>
        <dbReference type="ARBA" id="ARBA00022989"/>
    </source>
</evidence>
<evidence type="ECO:0000313" key="8">
    <source>
        <dbReference type="Proteomes" id="UP000028828"/>
    </source>
</evidence>
<dbReference type="GO" id="GO:0016020">
    <property type="term" value="C:membrane"/>
    <property type="evidence" value="ECO:0007669"/>
    <property type="project" value="UniProtKB-SubCell"/>
</dbReference>
<dbReference type="EMBL" id="AEYI02002430">
    <property type="protein sequence ID" value="KFG28277.1"/>
    <property type="molecule type" value="Genomic_DNA"/>
</dbReference>
<dbReference type="InterPro" id="IPR056552">
    <property type="entry name" value="Ribonucl_Kappa"/>
</dbReference>
<comment type="caution">
    <text evidence="7">The sequence shown here is derived from an EMBL/GenBank/DDBJ whole genome shotgun (WGS) entry which is preliminary data.</text>
</comment>
<dbReference type="VEuPathDB" id="ToxoDB:TGP89_301130"/>
<keyword evidence="3 6" id="KW-1133">Transmembrane helix</keyword>
<feature type="transmembrane region" description="Helical" evidence="6">
    <location>
        <begin position="45"/>
        <end position="67"/>
    </location>
</feature>
<dbReference type="AlphaFoldDB" id="A0A086J809"/>
<sequence length="127" mass="13508">MPCCATCCLLLSGFAIVFLLVFGALMANKATTIEIEHDKMDNGCVAAFICAGAYTVFFLISALYLYLHSSRQAQAATPEAVPLQSMAEAGGTENRREFDTDAAPAFSSQTSQKLVKGRSASRTLAEA</sequence>